<sequence>MSSVLLSSSITARRGLKHPKWRLLIVRSSDYAVFRPVFRAGSGACLKLQKSQVWDKTLGRAAGTRWVPARGKEAARAGTLRRSIKLSRAVCGRTRPAPCMPGSPTRASGQSRRTRRGCGAELLPPWQHRGPSDGSGSPSM</sequence>
<reference evidence="2" key="1">
    <citation type="journal article" date="2022" name="bioRxiv">
        <title>Sequencing and chromosome-scale assembly of the giantPleurodeles waltlgenome.</title>
        <authorList>
            <person name="Brown T."/>
            <person name="Elewa A."/>
            <person name="Iarovenko S."/>
            <person name="Subramanian E."/>
            <person name="Araus A.J."/>
            <person name="Petzold A."/>
            <person name="Susuki M."/>
            <person name="Suzuki K.-i.T."/>
            <person name="Hayashi T."/>
            <person name="Toyoda A."/>
            <person name="Oliveira C."/>
            <person name="Osipova E."/>
            <person name="Leigh N.D."/>
            <person name="Simon A."/>
            <person name="Yun M.H."/>
        </authorList>
    </citation>
    <scope>NUCLEOTIDE SEQUENCE</scope>
    <source>
        <strain evidence="2">20211129_DDA</strain>
        <tissue evidence="2">Liver</tissue>
    </source>
</reference>
<dbReference type="AlphaFoldDB" id="A0AAV7TQB4"/>
<dbReference type="EMBL" id="JANPWB010000006">
    <property type="protein sequence ID" value="KAJ1178618.1"/>
    <property type="molecule type" value="Genomic_DNA"/>
</dbReference>
<proteinExistence type="predicted"/>
<dbReference type="Proteomes" id="UP001066276">
    <property type="component" value="Chromosome 3_2"/>
</dbReference>
<evidence type="ECO:0000256" key="1">
    <source>
        <dbReference type="SAM" id="MobiDB-lite"/>
    </source>
</evidence>
<evidence type="ECO:0000313" key="3">
    <source>
        <dbReference type="Proteomes" id="UP001066276"/>
    </source>
</evidence>
<organism evidence="2 3">
    <name type="scientific">Pleurodeles waltl</name>
    <name type="common">Iberian ribbed newt</name>
    <dbReference type="NCBI Taxonomy" id="8319"/>
    <lineage>
        <taxon>Eukaryota</taxon>
        <taxon>Metazoa</taxon>
        <taxon>Chordata</taxon>
        <taxon>Craniata</taxon>
        <taxon>Vertebrata</taxon>
        <taxon>Euteleostomi</taxon>
        <taxon>Amphibia</taxon>
        <taxon>Batrachia</taxon>
        <taxon>Caudata</taxon>
        <taxon>Salamandroidea</taxon>
        <taxon>Salamandridae</taxon>
        <taxon>Pleurodelinae</taxon>
        <taxon>Pleurodeles</taxon>
    </lineage>
</organism>
<protein>
    <submittedName>
        <fullName evidence="2">Uncharacterized protein</fullName>
    </submittedName>
</protein>
<gene>
    <name evidence="2" type="ORF">NDU88_003862</name>
</gene>
<evidence type="ECO:0000313" key="2">
    <source>
        <dbReference type="EMBL" id="KAJ1178618.1"/>
    </source>
</evidence>
<name>A0AAV7TQB4_PLEWA</name>
<keyword evidence="3" id="KW-1185">Reference proteome</keyword>
<comment type="caution">
    <text evidence="2">The sequence shown here is derived from an EMBL/GenBank/DDBJ whole genome shotgun (WGS) entry which is preliminary data.</text>
</comment>
<accession>A0AAV7TQB4</accession>
<feature type="region of interest" description="Disordered" evidence="1">
    <location>
        <begin position="93"/>
        <end position="140"/>
    </location>
</feature>